<sequence length="415" mass="46624">MKKIRNSLLFVSGVLFLSSCSTSTAGSDVTTVTLWYWNRSLSDEVIKEVESEFPGVTINAQKIGGDEYKTKLHTSLIAESGPDIVAMNDWVFEYLPYEEEFVNLYDYGAAEVEDDYLDWKWNLAEAPESNALIALPIDTGPTVLYYRADLFEEAGLPSEPEEVAEKIQSWDDYIEAGRQLKEELDVYMFDNLERTYLQYLEQQSDKYFTEEEEFIGDGGTVRDAWDNAMKVHEESMTARINDGERNAALSNGSIASFIGAVWEAGILKDAAADTAGNWRVTHAPGGAGNNGGSFLGVLQSSEHKELAAEITMRLVSKEAQERHYLDVDLFPSTIETIESTELAEPDPFFGDQVVMDVFASAATEVPSTYYGELYMPVREFFNEELALVERANKDPEQAWQDAQTKVQRELSRHSN</sequence>
<feature type="region of interest" description="Disordered" evidence="1">
    <location>
        <begin position="396"/>
        <end position="415"/>
    </location>
</feature>
<dbReference type="AlphaFoldDB" id="A0A553ZUI7"/>
<dbReference type="RefSeq" id="WP_143850199.1">
    <property type="nucleotide sequence ID" value="NZ_VLXZ01000014.1"/>
</dbReference>
<evidence type="ECO:0000256" key="2">
    <source>
        <dbReference type="SAM" id="SignalP"/>
    </source>
</evidence>
<feature type="signal peptide" evidence="2">
    <location>
        <begin position="1"/>
        <end position="25"/>
    </location>
</feature>
<reference evidence="3 4" key="1">
    <citation type="submission" date="2019-07" db="EMBL/GenBank/DDBJ databases">
        <authorList>
            <person name="Park Y.J."/>
            <person name="Jeong S.E."/>
            <person name="Jung H.S."/>
        </authorList>
    </citation>
    <scope>NUCLEOTIDE SEQUENCE [LARGE SCALE GENOMIC DNA]</scope>
    <source>
        <strain evidence="4">P16(2019)</strain>
    </source>
</reference>
<dbReference type="Gene3D" id="3.40.190.10">
    <property type="entry name" value="Periplasmic binding protein-like II"/>
    <property type="match status" value="1"/>
</dbReference>
<dbReference type="InterPro" id="IPR050490">
    <property type="entry name" value="Bact_solute-bd_prot1"/>
</dbReference>
<dbReference type="PROSITE" id="PS51257">
    <property type="entry name" value="PROKAR_LIPOPROTEIN"/>
    <property type="match status" value="1"/>
</dbReference>
<evidence type="ECO:0000313" key="3">
    <source>
        <dbReference type="EMBL" id="TSB45117.1"/>
    </source>
</evidence>
<accession>A0A553ZUI7</accession>
<dbReference type="OrthoDB" id="9768630at2"/>
<evidence type="ECO:0000313" key="4">
    <source>
        <dbReference type="Proteomes" id="UP000318521"/>
    </source>
</evidence>
<keyword evidence="2" id="KW-0732">Signal</keyword>
<dbReference type="Pfam" id="PF01547">
    <property type="entry name" value="SBP_bac_1"/>
    <property type="match status" value="1"/>
</dbReference>
<evidence type="ECO:0000256" key="1">
    <source>
        <dbReference type="SAM" id="MobiDB-lite"/>
    </source>
</evidence>
<feature type="compositionally biased region" description="Basic and acidic residues" evidence="1">
    <location>
        <begin position="406"/>
        <end position="415"/>
    </location>
</feature>
<dbReference type="Proteomes" id="UP000318521">
    <property type="component" value="Unassembled WGS sequence"/>
</dbReference>
<dbReference type="PANTHER" id="PTHR43649">
    <property type="entry name" value="ARABINOSE-BINDING PROTEIN-RELATED"/>
    <property type="match status" value="1"/>
</dbReference>
<name>A0A553ZUI7_9BACI</name>
<protein>
    <submittedName>
        <fullName evidence="3">Carbohydrate ABC transporter substrate-binding protein</fullName>
    </submittedName>
</protein>
<gene>
    <name evidence="3" type="ORF">FN960_17710</name>
</gene>
<organism evidence="3 4">
    <name type="scientific">Alkalicoccobacillus porphyridii</name>
    <dbReference type="NCBI Taxonomy" id="2597270"/>
    <lineage>
        <taxon>Bacteria</taxon>
        <taxon>Bacillati</taxon>
        <taxon>Bacillota</taxon>
        <taxon>Bacilli</taxon>
        <taxon>Bacillales</taxon>
        <taxon>Bacillaceae</taxon>
        <taxon>Alkalicoccobacillus</taxon>
    </lineage>
</organism>
<proteinExistence type="predicted"/>
<dbReference type="SUPFAM" id="SSF53850">
    <property type="entry name" value="Periplasmic binding protein-like II"/>
    <property type="match status" value="1"/>
</dbReference>
<feature type="chain" id="PRO_5038358252" evidence="2">
    <location>
        <begin position="26"/>
        <end position="415"/>
    </location>
</feature>
<dbReference type="EMBL" id="VLXZ01000014">
    <property type="protein sequence ID" value="TSB45117.1"/>
    <property type="molecule type" value="Genomic_DNA"/>
</dbReference>
<keyword evidence="4" id="KW-1185">Reference proteome</keyword>
<comment type="caution">
    <text evidence="3">The sequence shown here is derived from an EMBL/GenBank/DDBJ whole genome shotgun (WGS) entry which is preliminary data.</text>
</comment>
<dbReference type="PANTHER" id="PTHR43649:SF32">
    <property type="entry name" value="SUGAR BINDING SECRETED PROTEIN"/>
    <property type="match status" value="1"/>
</dbReference>
<dbReference type="InterPro" id="IPR006059">
    <property type="entry name" value="SBP"/>
</dbReference>